<dbReference type="Proteomes" id="UP000821865">
    <property type="component" value="Chromosome 6"/>
</dbReference>
<evidence type="ECO:0000313" key="1">
    <source>
        <dbReference type="EMBL" id="KAH7945520.1"/>
    </source>
</evidence>
<dbReference type="EMBL" id="CM023475">
    <property type="protein sequence ID" value="KAH7945520.1"/>
    <property type="molecule type" value="Genomic_DNA"/>
</dbReference>
<accession>A0ACB8CKZ7</accession>
<comment type="caution">
    <text evidence="1">The sequence shown here is derived from an EMBL/GenBank/DDBJ whole genome shotgun (WGS) entry which is preliminary data.</text>
</comment>
<name>A0ACB8CKZ7_DERSI</name>
<organism evidence="1 2">
    <name type="scientific">Dermacentor silvarum</name>
    <name type="common">Tick</name>
    <dbReference type="NCBI Taxonomy" id="543639"/>
    <lineage>
        <taxon>Eukaryota</taxon>
        <taxon>Metazoa</taxon>
        <taxon>Ecdysozoa</taxon>
        <taxon>Arthropoda</taxon>
        <taxon>Chelicerata</taxon>
        <taxon>Arachnida</taxon>
        <taxon>Acari</taxon>
        <taxon>Parasitiformes</taxon>
        <taxon>Ixodida</taxon>
        <taxon>Ixodoidea</taxon>
        <taxon>Ixodidae</taxon>
        <taxon>Rhipicephalinae</taxon>
        <taxon>Dermacentor</taxon>
    </lineage>
</organism>
<reference evidence="1" key="1">
    <citation type="submission" date="2020-05" db="EMBL/GenBank/DDBJ databases">
        <title>Large-scale comparative analyses of tick genomes elucidate their genetic diversity and vector capacities.</title>
        <authorList>
            <person name="Jia N."/>
            <person name="Wang J."/>
            <person name="Shi W."/>
            <person name="Du L."/>
            <person name="Sun Y."/>
            <person name="Zhan W."/>
            <person name="Jiang J."/>
            <person name="Wang Q."/>
            <person name="Zhang B."/>
            <person name="Ji P."/>
            <person name="Sakyi L.B."/>
            <person name="Cui X."/>
            <person name="Yuan T."/>
            <person name="Jiang B."/>
            <person name="Yang W."/>
            <person name="Lam T.T.-Y."/>
            <person name="Chang Q."/>
            <person name="Ding S."/>
            <person name="Wang X."/>
            <person name="Zhu J."/>
            <person name="Ruan X."/>
            <person name="Zhao L."/>
            <person name="Wei J."/>
            <person name="Que T."/>
            <person name="Du C."/>
            <person name="Cheng J."/>
            <person name="Dai P."/>
            <person name="Han X."/>
            <person name="Huang E."/>
            <person name="Gao Y."/>
            <person name="Liu J."/>
            <person name="Shao H."/>
            <person name="Ye R."/>
            <person name="Li L."/>
            <person name="Wei W."/>
            <person name="Wang X."/>
            <person name="Wang C."/>
            <person name="Yang T."/>
            <person name="Huo Q."/>
            <person name="Li W."/>
            <person name="Guo W."/>
            <person name="Chen H."/>
            <person name="Zhou L."/>
            <person name="Ni X."/>
            <person name="Tian J."/>
            <person name="Zhou Y."/>
            <person name="Sheng Y."/>
            <person name="Liu T."/>
            <person name="Pan Y."/>
            <person name="Xia L."/>
            <person name="Li J."/>
            <person name="Zhao F."/>
            <person name="Cao W."/>
        </authorList>
    </citation>
    <scope>NUCLEOTIDE SEQUENCE</scope>
    <source>
        <strain evidence="1">Dsil-2018</strain>
    </source>
</reference>
<keyword evidence="2" id="KW-1185">Reference proteome</keyword>
<gene>
    <name evidence="1" type="ORF">HPB49_011832</name>
</gene>
<sequence>MDCAGVPKNLVQMLLEQTEGSPTERKRLAAQVRQVLMVAPISTSSTSSAPSAEANVAASFVHAGTSGTPSTTVTMPAAVPRLEGFRHLQSPQEFLDKVENFCVAAVIPSEYCVRRVIETALDASAKLWYRFAGPFESLDAFADTFRKECASVDEKLRFKEKLDRRTQHLEENLKEFIYVVAAYYDRISEEVPESVKVDRVLRQMHPQLQALAEGSTNPNLKALTAAADSLMEEARRWLQYWPIDLHHPKQTKSRATWHNRRMAFLTQWQCLSTRRCHLCAEGARFRGHSSSETVARSSGSTYRRASITTPASTKPDGLPTMWWCRPHCTQLREWTAPGPRRLLPVRPARTLPGIALGK</sequence>
<evidence type="ECO:0000313" key="2">
    <source>
        <dbReference type="Proteomes" id="UP000821865"/>
    </source>
</evidence>
<protein>
    <submittedName>
        <fullName evidence="1">Uncharacterized protein</fullName>
    </submittedName>
</protein>
<proteinExistence type="predicted"/>